<dbReference type="SUPFAM" id="SSF55729">
    <property type="entry name" value="Acyl-CoA N-acyltransferases (Nat)"/>
    <property type="match status" value="1"/>
</dbReference>
<name>E3IZU6_PSEI1</name>
<dbReference type="InterPro" id="IPR000182">
    <property type="entry name" value="GNAT_dom"/>
</dbReference>
<feature type="domain" description="N-acetyltransferase" evidence="1">
    <location>
        <begin position="112"/>
        <end position="267"/>
    </location>
</feature>
<reference evidence="2 3" key="1">
    <citation type="submission" date="2010-10" db="EMBL/GenBank/DDBJ databases">
        <title>Complete sequence of Frankia sp. EuI1c.</title>
        <authorList>
            <consortium name="US DOE Joint Genome Institute"/>
            <person name="Lucas S."/>
            <person name="Copeland A."/>
            <person name="Lapidus A."/>
            <person name="Cheng J.-F."/>
            <person name="Bruce D."/>
            <person name="Goodwin L."/>
            <person name="Pitluck S."/>
            <person name="Chertkov O."/>
            <person name="Detter J.C."/>
            <person name="Han C."/>
            <person name="Tapia R."/>
            <person name="Land M."/>
            <person name="Hauser L."/>
            <person name="Jeffries C."/>
            <person name="Kyrpides N."/>
            <person name="Ivanova N."/>
            <person name="Mikhailova N."/>
            <person name="Beauchemin N."/>
            <person name="Sen A."/>
            <person name="Sur S.A."/>
            <person name="Gtari M."/>
            <person name="Wall L."/>
            <person name="Tisa L."/>
            <person name="Woyke T."/>
        </authorList>
    </citation>
    <scope>NUCLEOTIDE SEQUENCE [LARGE SCALE GENOMIC DNA]</scope>
    <source>
        <strain evidence="3">DSM 45817 / CECT 9037 / EuI1c</strain>
    </source>
</reference>
<dbReference type="InterPro" id="IPR009081">
    <property type="entry name" value="PP-bd_ACP"/>
</dbReference>
<dbReference type="InParanoid" id="E3IZU6"/>
<dbReference type="GO" id="GO:0016747">
    <property type="term" value="F:acyltransferase activity, transferring groups other than amino-acyl groups"/>
    <property type="evidence" value="ECO:0007669"/>
    <property type="project" value="InterPro"/>
</dbReference>
<dbReference type="PROSITE" id="PS51186">
    <property type="entry name" value="GNAT"/>
    <property type="match status" value="1"/>
</dbReference>
<dbReference type="Gene3D" id="1.10.1200.10">
    <property type="entry name" value="ACP-like"/>
    <property type="match status" value="1"/>
</dbReference>
<protein>
    <recommendedName>
        <fullName evidence="1">N-acetyltransferase domain-containing protein</fullName>
    </recommendedName>
</protein>
<dbReference type="InterPro" id="IPR036736">
    <property type="entry name" value="ACP-like_sf"/>
</dbReference>
<evidence type="ECO:0000313" key="3">
    <source>
        <dbReference type="Proteomes" id="UP000002484"/>
    </source>
</evidence>
<dbReference type="Pfam" id="PF00550">
    <property type="entry name" value="PP-binding"/>
    <property type="match status" value="1"/>
</dbReference>
<dbReference type="eggNOG" id="COG1670">
    <property type="taxonomic scope" value="Bacteria"/>
</dbReference>
<dbReference type="InterPro" id="IPR016181">
    <property type="entry name" value="Acyl_CoA_acyltransferase"/>
</dbReference>
<dbReference type="EMBL" id="CP002299">
    <property type="protein sequence ID" value="ADP85138.1"/>
    <property type="molecule type" value="Genomic_DNA"/>
</dbReference>
<evidence type="ECO:0000313" key="2">
    <source>
        <dbReference type="EMBL" id="ADP85138.1"/>
    </source>
</evidence>
<evidence type="ECO:0000259" key="1">
    <source>
        <dbReference type="PROSITE" id="PS51186"/>
    </source>
</evidence>
<dbReference type="Gene3D" id="3.40.630.30">
    <property type="match status" value="1"/>
</dbReference>
<dbReference type="Proteomes" id="UP000002484">
    <property type="component" value="Chromosome"/>
</dbReference>
<gene>
    <name evidence="2" type="ordered locus">FraEuI1c_7174</name>
</gene>
<dbReference type="SUPFAM" id="SSF47336">
    <property type="entry name" value="ACP-like"/>
    <property type="match status" value="1"/>
</dbReference>
<dbReference type="HOGENOM" id="CLU_828338_0_0_11"/>
<sequence>MLSELQYNVIQDLLAKVLDVDPSMVTPSTHLRDELCLDSLQQVELQAWLAARGVDLAALPPGGPQTVGDVQALVDAVDAVDAAHDGGQARQAASLPGPASGPAHPVLHSAQLALRPVSPEYVPFLYDLATREEVGWRWRFRGAIPDIETFQAGLRQGALSQFVVVVAPNGEPVGTVSCYNADLHRGIAFLAAAFVPEHVAGGVPMTAVGMFLRYLFQVWDLRKIYMEVPDFNYTQIASGAGKYFEVEGHLREHSYYDGRYWDEYMLAIYRRHVVDPRPRP</sequence>
<accession>E3IZU6</accession>
<organism evidence="2 3">
    <name type="scientific">Pseudofrankia inefficax (strain DSM 45817 / CECT 9037 / DDB 130130 / EuI1c)</name>
    <name type="common">Frankia inefficax</name>
    <dbReference type="NCBI Taxonomy" id="298654"/>
    <lineage>
        <taxon>Bacteria</taxon>
        <taxon>Bacillati</taxon>
        <taxon>Actinomycetota</taxon>
        <taxon>Actinomycetes</taxon>
        <taxon>Frankiales</taxon>
        <taxon>Frankiaceae</taxon>
        <taxon>Pseudofrankia</taxon>
    </lineage>
</organism>
<dbReference type="OrthoDB" id="3212229at2"/>
<proteinExistence type="predicted"/>
<dbReference type="eggNOG" id="COG0236">
    <property type="taxonomic scope" value="Bacteria"/>
</dbReference>
<dbReference type="STRING" id="298654.FraEuI1c_7174"/>
<dbReference type="AlphaFoldDB" id="E3IZU6"/>
<keyword evidence="3" id="KW-1185">Reference proteome</keyword>
<dbReference type="KEGG" id="fri:FraEuI1c_7174"/>